<name>A0A212AI36_9RHOB</name>
<comment type="caution">
    <text evidence="2">The sequence shown here is derived from an EMBL/GenBank/DDBJ whole genome shotgun (WGS) entry which is preliminary data.</text>
</comment>
<sequence>MVVVAQWPFGVPDCIMPLSPQGGLQDARVSFEPEVGPAIERPKATWTPDVYSVQLVLISVPQFQAFERWYKNDLRQGVLPFEFYHPITKARSAWKIVKGDPAYQVSKPRLRQKPDTRCIALSFSIMSFPADVPDGYLLQENGDYVLQENGDRIIVQEGVPFDGGS</sequence>
<accession>A0A212AI36</accession>
<gene>
    <name evidence="2" type="ORF">CDV52_19535</name>
    <name evidence="1" type="ORF">CDV53_19830</name>
</gene>
<evidence type="ECO:0000313" key="1">
    <source>
        <dbReference type="EMBL" id="OWJ70998.1"/>
    </source>
</evidence>
<protein>
    <submittedName>
        <fullName evidence="2">Uncharacterized protein</fullName>
    </submittedName>
</protein>
<proteinExistence type="predicted"/>
<reference evidence="3 4" key="1">
    <citation type="submission" date="2016-11" db="EMBL/GenBank/DDBJ databases">
        <title>Comparison of Traditional DNA-DNA Hybridization with In Silico Genomic Analysis.</title>
        <authorList>
            <person name="Nicholson A.C."/>
            <person name="Sammons S."/>
            <person name="Humrighouse B.W."/>
            <person name="Graziano J."/>
            <person name="Lasker B."/>
            <person name="Whitney A.M."/>
            <person name="Mcquiston J.R."/>
        </authorList>
    </citation>
    <scope>NUCLEOTIDE SEQUENCE [LARGE SCALE GENOMIC DNA]</scope>
    <source>
        <strain evidence="1 4">H1892</strain>
        <strain evidence="2 3">H2381</strain>
    </source>
</reference>
<dbReference type="RefSeq" id="WP_035747425.1">
    <property type="nucleotide sequence ID" value="NZ_JFGS01000061.1"/>
</dbReference>
<evidence type="ECO:0000313" key="4">
    <source>
        <dbReference type="Proteomes" id="UP000214673"/>
    </source>
</evidence>
<evidence type="ECO:0000313" key="2">
    <source>
        <dbReference type="EMBL" id="OWJ81076.1"/>
    </source>
</evidence>
<organism evidence="2 3">
    <name type="scientific">Haematobacter missouriensis</name>
    <dbReference type="NCBI Taxonomy" id="366616"/>
    <lineage>
        <taxon>Bacteria</taxon>
        <taxon>Pseudomonadati</taxon>
        <taxon>Pseudomonadota</taxon>
        <taxon>Alphaproteobacteria</taxon>
        <taxon>Rhodobacterales</taxon>
        <taxon>Paracoccaceae</taxon>
        <taxon>Haematobacter</taxon>
    </lineage>
</organism>
<dbReference type="EMBL" id="NIPV01000118">
    <property type="protein sequence ID" value="OWJ70998.1"/>
    <property type="molecule type" value="Genomic_DNA"/>
</dbReference>
<dbReference type="OrthoDB" id="7872447at2"/>
<dbReference type="STRING" id="366616.CG51_17930"/>
<keyword evidence="4" id="KW-1185">Reference proteome</keyword>
<dbReference type="AlphaFoldDB" id="A0A212AI36"/>
<dbReference type="Proteomes" id="UP000196640">
    <property type="component" value="Unassembled WGS sequence"/>
</dbReference>
<dbReference type="EMBL" id="NIPX01000048">
    <property type="protein sequence ID" value="OWJ81076.1"/>
    <property type="molecule type" value="Genomic_DNA"/>
</dbReference>
<dbReference type="Proteomes" id="UP000214673">
    <property type="component" value="Unassembled WGS sequence"/>
</dbReference>
<evidence type="ECO:0000313" key="3">
    <source>
        <dbReference type="Proteomes" id="UP000196640"/>
    </source>
</evidence>